<organism evidence="1 2">
    <name type="scientific">Brachionus plicatilis</name>
    <name type="common">Marine rotifer</name>
    <name type="synonym">Brachionus muelleri</name>
    <dbReference type="NCBI Taxonomy" id="10195"/>
    <lineage>
        <taxon>Eukaryota</taxon>
        <taxon>Metazoa</taxon>
        <taxon>Spiralia</taxon>
        <taxon>Gnathifera</taxon>
        <taxon>Rotifera</taxon>
        <taxon>Eurotatoria</taxon>
        <taxon>Monogononta</taxon>
        <taxon>Pseudotrocha</taxon>
        <taxon>Ploima</taxon>
        <taxon>Brachionidae</taxon>
        <taxon>Brachionus</taxon>
    </lineage>
</organism>
<reference evidence="1 2" key="1">
    <citation type="journal article" date="2018" name="Sci. Rep.">
        <title>Genomic signatures of local adaptation to the degree of environmental predictability in rotifers.</title>
        <authorList>
            <person name="Franch-Gras L."/>
            <person name="Hahn C."/>
            <person name="Garcia-Roger E.M."/>
            <person name="Carmona M.J."/>
            <person name="Serra M."/>
            <person name="Gomez A."/>
        </authorList>
    </citation>
    <scope>NUCLEOTIDE SEQUENCE [LARGE SCALE GENOMIC DNA]</scope>
    <source>
        <strain evidence="1">HYR1</strain>
    </source>
</reference>
<keyword evidence="2" id="KW-1185">Reference proteome</keyword>
<dbReference type="AlphaFoldDB" id="A0A3M7QH02"/>
<name>A0A3M7QH02_BRAPC</name>
<sequence length="60" mass="6769">MCNVQGATIGDLLVGHLRKLSKSRLDFDFITLTFDHLCSAQISILEMLINRLVPMPHETD</sequence>
<evidence type="ECO:0000313" key="2">
    <source>
        <dbReference type="Proteomes" id="UP000276133"/>
    </source>
</evidence>
<protein>
    <submittedName>
        <fullName evidence="1">Uncharacterized protein</fullName>
    </submittedName>
</protein>
<accession>A0A3M7QH02</accession>
<dbReference type="Proteomes" id="UP000276133">
    <property type="component" value="Unassembled WGS sequence"/>
</dbReference>
<comment type="caution">
    <text evidence="1">The sequence shown here is derived from an EMBL/GenBank/DDBJ whole genome shotgun (WGS) entry which is preliminary data.</text>
</comment>
<evidence type="ECO:0000313" key="1">
    <source>
        <dbReference type="EMBL" id="RNA10311.1"/>
    </source>
</evidence>
<dbReference type="EMBL" id="REGN01006240">
    <property type="protein sequence ID" value="RNA10311.1"/>
    <property type="molecule type" value="Genomic_DNA"/>
</dbReference>
<gene>
    <name evidence="1" type="ORF">BpHYR1_048794</name>
</gene>
<proteinExistence type="predicted"/>